<evidence type="ECO:0000313" key="2">
    <source>
        <dbReference type="Proteomes" id="UP000223913"/>
    </source>
</evidence>
<dbReference type="Proteomes" id="UP000223913">
    <property type="component" value="Unassembled WGS sequence"/>
</dbReference>
<protein>
    <recommendedName>
        <fullName evidence="3">UDP-glycosyltransferase</fullName>
    </recommendedName>
</protein>
<name>A0A2D0NJD0_FLAN2</name>
<proteinExistence type="predicted"/>
<dbReference type="AlphaFoldDB" id="A0A2D0NJD0"/>
<dbReference type="SUPFAM" id="SSF53756">
    <property type="entry name" value="UDP-Glycosyltransferase/glycogen phosphorylase"/>
    <property type="match status" value="1"/>
</dbReference>
<reference evidence="1 2" key="1">
    <citation type="submission" date="2017-10" db="EMBL/GenBank/DDBJ databases">
        <title>The draft genome sequence of Lewinella nigricans NBRC 102662.</title>
        <authorList>
            <person name="Wang K."/>
        </authorList>
    </citation>
    <scope>NUCLEOTIDE SEQUENCE [LARGE SCALE GENOMIC DNA]</scope>
    <source>
        <strain evidence="1 2">NBRC 102662</strain>
    </source>
</reference>
<dbReference type="OrthoDB" id="913551at2"/>
<gene>
    <name evidence="1" type="ORF">CRP01_01430</name>
</gene>
<evidence type="ECO:0008006" key="3">
    <source>
        <dbReference type="Google" id="ProtNLM"/>
    </source>
</evidence>
<dbReference type="Gene3D" id="3.40.50.12580">
    <property type="match status" value="1"/>
</dbReference>
<dbReference type="InterPro" id="IPR043148">
    <property type="entry name" value="TagF_C"/>
</dbReference>
<comment type="caution">
    <text evidence="1">The sequence shown here is derived from an EMBL/GenBank/DDBJ whole genome shotgun (WGS) entry which is preliminary data.</text>
</comment>
<dbReference type="RefSeq" id="WP_099148191.1">
    <property type="nucleotide sequence ID" value="NZ_PDUD01000001.1"/>
</dbReference>
<sequence>MKTDICYVISHGFAARMLLQTGLIRQLAQGGKRVAIITPDPEDENLALFREAENVEIYGNDEKIGLWGDDYLFKRKYFLEDIRKNPALWEKHIYEIFYSPSIHPWRRVRAFYYYAIHKLIPYFPSIRERFIRNEHRYLKSRRTSELLTRIDPELVVATYPVNFLEAKILYAARAAGIRTLLHLLSWDNITSKGKFPMMADHYIAWGNIMRDEFLEHYDIPPERIHICGVPHFDQHVAVREQPDYDHLLRDLGLDPGKPYLFFAMSSPRFAPREIDIIEGLSERIEKGAFGEELQLIVRPHPQNVQGFMADPTWIGRLQALASDRIAVDFPRLNKSRLRWSMQQQDMDRLSNLLAGCRVCLNSGSTVSIDALMLNKPVILTSFDAGFRVNYWRSARRLVDYTHLRKFVALGGARVVRSTAELDEAITGYLQDPDHDLAIRRHALTEECFTDDGQSTQRVLRVVRAILNKNYQTA</sequence>
<organism evidence="1 2">
    <name type="scientific">Flavilitoribacter nigricans (strain ATCC 23147 / DSM 23189 / NBRC 102662 / NCIMB 1420 / SS-2)</name>
    <name type="common">Lewinella nigricans</name>
    <dbReference type="NCBI Taxonomy" id="1122177"/>
    <lineage>
        <taxon>Bacteria</taxon>
        <taxon>Pseudomonadati</taxon>
        <taxon>Bacteroidota</taxon>
        <taxon>Saprospiria</taxon>
        <taxon>Saprospirales</taxon>
        <taxon>Lewinellaceae</taxon>
        <taxon>Flavilitoribacter</taxon>
    </lineage>
</organism>
<keyword evidence="2" id="KW-1185">Reference proteome</keyword>
<dbReference type="EMBL" id="PDUD01000001">
    <property type="protein sequence ID" value="PHN08601.1"/>
    <property type="molecule type" value="Genomic_DNA"/>
</dbReference>
<evidence type="ECO:0000313" key="1">
    <source>
        <dbReference type="EMBL" id="PHN08601.1"/>
    </source>
</evidence>
<accession>A0A2D0NJD0</accession>